<keyword evidence="3" id="KW-0732">Signal</keyword>
<keyword evidence="1" id="KW-0175">Coiled coil</keyword>
<feature type="coiled-coil region" evidence="1">
    <location>
        <begin position="180"/>
        <end position="237"/>
    </location>
</feature>
<dbReference type="EMBL" id="QZJF01000021">
    <property type="protein sequence ID" value="RJR26503.1"/>
    <property type="molecule type" value="Genomic_DNA"/>
</dbReference>
<proteinExistence type="predicted"/>
<dbReference type="Proteomes" id="UP000265540">
    <property type="component" value="Unassembled WGS sequence"/>
</dbReference>
<feature type="compositionally biased region" description="Polar residues" evidence="2">
    <location>
        <begin position="67"/>
        <end position="118"/>
    </location>
</feature>
<sequence length="249" mass="26834">MIYKFLKGSKHMKKTLPIYLAFGLILALSATAFAQGGSGSGSGTKTGTGTGSGTESGPGTGNGQGITVGQPQGQNSAPGQGVQVQDQNKVNTQNQGEDSQLKVSTQNNENTSSRQHMSNVAQAVEDFLSNGNKSGEMGGQISEIAKQQQATQSQIGKSLDKIEGKSQVMKSLFGPDYKAIKDMKQLIQQNQVRIQQLQNLQTETQNQGENTQLQVMIKAMVDQNTALQNQMQTEENVKSLFGWLIKLFY</sequence>
<feature type="region of interest" description="Disordered" evidence="2">
    <location>
        <begin position="36"/>
        <end position="118"/>
    </location>
</feature>
<feature type="chain" id="PRO_5017316134" evidence="3">
    <location>
        <begin position="35"/>
        <end position="249"/>
    </location>
</feature>
<gene>
    <name evidence="4" type="ORF">C4561_05135</name>
</gene>
<protein>
    <submittedName>
        <fullName evidence="4">Uncharacterized protein</fullName>
    </submittedName>
</protein>
<evidence type="ECO:0000256" key="3">
    <source>
        <dbReference type="SAM" id="SignalP"/>
    </source>
</evidence>
<comment type="caution">
    <text evidence="4">The sequence shown here is derived from an EMBL/GenBank/DDBJ whole genome shotgun (WGS) entry which is preliminary data.</text>
</comment>
<accession>A0A3A4ZB06</accession>
<feature type="signal peptide" evidence="3">
    <location>
        <begin position="1"/>
        <end position="34"/>
    </location>
</feature>
<evidence type="ECO:0000256" key="1">
    <source>
        <dbReference type="SAM" id="Coils"/>
    </source>
</evidence>
<reference evidence="4 5" key="1">
    <citation type="journal article" date="2017" name="ISME J.">
        <title>Energy and carbon metabolisms in a deep terrestrial subsurface fluid microbial community.</title>
        <authorList>
            <person name="Momper L."/>
            <person name="Jungbluth S.P."/>
            <person name="Lee M.D."/>
            <person name="Amend J.P."/>
        </authorList>
    </citation>
    <scope>NUCLEOTIDE SEQUENCE [LARGE SCALE GENOMIC DNA]</scope>
    <source>
        <strain evidence="4">SURF_46</strain>
    </source>
</reference>
<evidence type="ECO:0000313" key="4">
    <source>
        <dbReference type="EMBL" id="RJR26503.1"/>
    </source>
</evidence>
<evidence type="ECO:0000313" key="5">
    <source>
        <dbReference type="Proteomes" id="UP000265540"/>
    </source>
</evidence>
<feature type="compositionally biased region" description="Gly residues" evidence="2">
    <location>
        <begin position="36"/>
        <end position="66"/>
    </location>
</feature>
<organism evidence="4 5">
    <name type="scientific">candidate division WWE3 bacterium</name>
    <dbReference type="NCBI Taxonomy" id="2053526"/>
    <lineage>
        <taxon>Bacteria</taxon>
        <taxon>Katanobacteria</taxon>
    </lineage>
</organism>
<dbReference type="AlphaFoldDB" id="A0A3A4ZB06"/>
<name>A0A3A4ZB06_UNCKA</name>
<evidence type="ECO:0000256" key="2">
    <source>
        <dbReference type="SAM" id="MobiDB-lite"/>
    </source>
</evidence>